<evidence type="ECO:0008006" key="4">
    <source>
        <dbReference type="Google" id="ProtNLM"/>
    </source>
</evidence>
<protein>
    <recommendedName>
        <fullName evidence="4">Type IX secretion system membrane protein PorP/SprF</fullName>
    </recommendedName>
</protein>
<sequence>MEGKRQDHPSASLPFDGGRRVPAEFLTDAGLGRERERENQAKKGKKVLQHGSALDLKIRYAPGAETLFPLARLPGGWGGLSECRPPDEEIWKVAVQRLALGMRTLGIVLVWLFCCFGRGTAQDAVFSQFYASPLQLNPAFAGVSAAPRITLNYRSQHTSYPSAFTTFAASYEQPIQNSPSNFGFRMLTDSQLEGLYRNSQFAFVYAYEVRINRDFYARIGLSAGLLSSKLDFGGLIFGDIIDPATGAGGVTQEELAGVSKTSVDLGTGVLFYAHNVYGGLSIEHLNRPEEGLLALDNNLYAGRPQRLSLHTGAQFDVKRYSNPRRPVYVTPNLLFTSQASFQQLNVGAYFGYGLFSLGGWYRHAFGNPDGFIAAVTFREDILKIGLSYDSVISGLRNVPGGLGATFELSFAIDFGSSAEVQRRRYADRYNDCLGMFR</sequence>
<evidence type="ECO:0000313" key="2">
    <source>
        <dbReference type="EMBL" id="PHK97161.1"/>
    </source>
</evidence>
<dbReference type="InterPro" id="IPR019861">
    <property type="entry name" value="PorP/SprF_Bacteroidetes"/>
</dbReference>
<evidence type="ECO:0000256" key="1">
    <source>
        <dbReference type="SAM" id="MobiDB-lite"/>
    </source>
</evidence>
<gene>
    <name evidence="2" type="ORF">CGL56_17540</name>
</gene>
<feature type="region of interest" description="Disordered" evidence="1">
    <location>
        <begin position="1"/>
        <end position="22"/>
    </location>
</feature>
<organism evidence="2 3">
    <name type="scientific">Neolewinella marina</name>
    <dbReference type="NCBI Taxonomy" id="438751"/>
    <lineage>
        <taxon>Bacteria</taxon>
        <taxon>Pseudomonadati</taxon>
        <taxon>Bacteroidota</taxon>
        <taxon>Saprospiria</taxon>
        <taxon>Saprospirales</taxon>
        <taxon>Lewinellaceae</taxon>
        <taxon>Neolewinella</taxon>
    </lineage>
</organism>
<name>A0A2G0CB22_9BACT</name>
<comment type="caution">
    <text evidence="2">The sequence shown here is derived from an EMBL/GenBank/DDBJ whole genome shotgun (WGS) entry which is preliminary data.</text>
</comment>
<dbReference type="EMBL" id="PDLO01000012">
    <property type="protein sequence ID" value="PHK97161.1"/>
    <property type="molecule type" value="Genomic_DNA"/>
</dbReference>
<dbReference type="Proteomes" id="UP000226437">
    <property type="component" value="Unassembled WGS sequence"/>
</dbReference>
<keyword evidence="3" id="KW-1185">Reference proteome</keyword>
<proteinExistence type="predicted"/>
<dbReference type="AlphaFoldDB" id="A0A2G0CB22"/>
<dbReference type="OrthoDB" id="1186563at2"/>
<evidence type="ECO:0000313" key="3">
    <source>
        <dbReference type="Proteomes" id="UP000226437"/>
    </source>
</evidence>
<dbReference type="Pfam" id="PF11751">
    <property type="entry name" value="PorP_SprF"/>
    <property type="match status" value="1"/>
</dbReference>
<reference evidence="2 3" key="1">
    <citation type="submission" date="2017-10" db="EMBL/GenBank/DDBJ databases">
        <title>The draft genome sequence of Lewinella marina KCTC 32374.</title>
        <authorList>
            <person name="Wang K."/>
        </authorList>
    </citation>
    <scope>NUCLEOTIDE SEQUENCE [LARGE SCALE GENOMIC DNA]</scope>
    <source>
        <strain evidence="2 3">MKG-38</strain>
    </source>
</reference>
<dbReference type="NCBIfam" id="TIGR03519">
    <property type="entry name" value="T9SS_PorP_fam"/>
    <property type="match status" value="1"/>
</dbReference>
<accession>A0A2G0CB22</accession>